<evidence type="ECO:0000313" key="1">
    <source>
        <dbReference type="EMBL" id="CAL5084199.1"/>
    </source>
</evidence>
<sequence>MDSASPPAGGTPARPRNLAGLWRTRQAGNKAFRHLMNLIGVLSTVEPNVVEDPAFLERSVLVDGVAPTMSPNDLLQSFNQLSVTAAVLVRDDEIGHRVGLVVFSAAPDCTSATNMEPPQGFHYCVSALIATGAGHSQFDILDALDNNARRSPDAELFRSLIPPEYLGGDTERDFHLRCVFLGGPVPSVVGGVSHLSRIGTHLLRARAPTCAVIVQRARHISVLVYDEALSTEVVGLRTSKLLHQCGLVMYDSSLYPLPAGAHAEETSLVLRLLPPFLTAAEHLGRVVLLTGLDTEVCDARDIAHDIESSLSIGGIESVIIHRTLGAVLVVLRSTRDAEALVREAGLAAFRLQQPIQCLLEAPPPQPSAPEALEMQLSLRRFFSAQTVEYLSKWVKFRLENLDDGGAITGELIRLCALHHPDVALRGRHHFSNRAVLLSGVSPGATRTGLRRFGALEALALYPPRSVALGVFQSWTGAARLLREPAGSWALMGFGDSRLAPGAQDAGDILDEVLNLLVSVQSCAAARFM</sequence>
<protein>
    <submittedName>
        <fullName evidence="1">Uncharacterized protein</fullName>
    </submittedName>
</protein>
<reference evidence="1 2" key="2">
    <citation type="submission" date="2024-10" db="EMBL/GenBank/DDBJ databases">
        <authorList>
            <person name="Ryan C."/>
        </authorList>
    </citation>
    <scope>NUCLEOTIDE SEQUENCE [LARGE SCALE GENOMIC DNA]</scope>
</reference>
<evidence type="ECO:0000313" key="2">
    <source>
        <dbReference type="Proteomes" id="UP001497457"/>
    </source>
</evidence>
<gene>
    <name evidence="1" type="ORF">URODEC1_LOCUS110404</name>
</gene>
<reference evidence="2" key="1">
    <citation type="submission" date="2024-06" db="EMBL/GenBank/DDBJ databases">
        <authorList>
            <person name="Ryan C."/>
        </authorList>
    </citation>
    <scope>NUCLEOTIDE SEQUENCE [LARGE SCALE GENOMIC DNA]</scope>
</reference>
<dbReference type="EMBL" id="OZ075117">
    <property type="protein sequence ID" value="CAL5084199.1"/>
    <property type="molecule type" value="Genomic_DNA"/>
</dbReference>
<dbReference type="AlphaFoldDB" id="A0ABC9G0D9"/>
<name>A0ABC9G0D9_9POAL</name>
<accession>A0ABC9G0D9</accession>
<keyword evidence="2" id="KW-1185">Reference proteome</keyword>
<dbReference type="Proteomes" id="UP001497457">
    <property type="component" value="Chromosome 7b"/>
</dbReference>
<proteinExistence type="predicted"/>
<organism evidence="1 2">
    <name type="scientific">Urochloa decumbens</name>
    <dbReference type="NCBI Taxonomy" id="240449"/>
    <lineage>
        <taxon>Eukaryota</taxon>
        <taxon>Viridiplantae</taxon>
        <taxon>Streptophyta</taxon>
        <taxon>Embryophyta</taxon>
        <taxon>Tracheophyta</taxon>
        <taxon>Spermatophyta</taxon>
        <taxon>Magnoliopsida</taxon>
        <taxon>Liliopsida</taxon>
        <taxon>Poales</taxon>
        <taxon>Poaceae</taxon>
        <taxon>PACMAD clade</taxon>
        <taxon>Panicoideae</taxon>
        <taxon>Panicodae</taxon>
        <taxon>Paniceae</taxon>
        <taxon>Melinidinae</taxon>
        <taxon>Urochloa</taxon>
    </lineage>
</organism>